<dbReference type="InterPro" id="IPR036390">
    <property type="entry name" value="WH_DNA-bd_sf"/>
</dbReference>
<organism evidence="2 3">
    <name type="scientific">Microbacterium soli</name>
    <dbReference type="NCBI Taxonomy" id="446075"/>
    <lineage>
        <taxon>Bacteria</taxon>
        <taxon>Bacillati</taxon>
        <taxon>Actinomycetota</taxon>
        <taxon>Actinomycetes</taxon>
        <taxon>Micrococcales</taxon>
        <taxon>Microbacteriaceae</taxon>
        <taxon>Microbacterium</taxon>
    </lineage>
</organism>
<dbReference type="InterPro" id="IPR043129">
    <property type="entry name" value="ATPase_NBD"/>
</dbReference>
<comment type="caution">
    <text evidence="2">The sequence shown here is derived from an EMBL/GenBank/DDBJ whole genome shotgun (WGS) entry which is preliminary data.</text>
</comment>
<comment type="similarity">
    <text evidence="1">Belongs to the ROK (NagC/XylR) family.</text>
</comment>
<dbReference type="InterPro" id="IPR036388">
    <property type="entry name" value="WH-like_DNA-bd_sf"/>
</dbReference>
<dbReference type="PANTHER" id="PTHR18964:SF173">
    <property type="entry name" value="GLUCOKINASE"/>
    <property type="match status" value="1"/>
</dbReference>
<evidence type="ECO:0000313" key="2">
    <source>
        <dbReference type="EMBL" id="GAA3924759.1"/>
    </source>
</evidence>
<sequence length="385" mass="39624">MTQGPGEILDLIRSGNVTTRGGILAETGLSRATVAQRIDALIDAKLIRGAGDDGVTGGRRATRFAFDPDTVVVAVALDLYRARMAIVDAHGRVVADRGLVLDTTEGPERTLGIVLDTASTLLAEEDIAAERLGAVGISLPGPIDPATSRLLEPPTMPLWNGWPIVETVRDVFDVPVYLENDADAMAYGEWAASGAEPGLPWIGVKLSEYIGAGLIIGGRIYRGLDGGAGDIGHVDVGGVRTCRCGRVGCLATVASGDAIVWTLRAAGVAVEDFPTLIAQLEAVSSSEPAVLDAVRAAGEAIGRVLAAAVGVLNPAAVVLTGELAVSPVIAAIRSAIYGASVPRATRHLTIRAGELGGDAALVGVARVALDDLFSAAQVNRRLTNP</sequence>
<protein>
    <submittedName>
        <fullName evidence="2">ROK family protein</fullName>
    </submittedName>
</protein>
<proteinExistence type="inferred from homology"/>
<dbReference type="PANTHER" id="PTHR18964">
    <property type="entry name" value="ROK (REPRESSOR, ORF, KINASE) FAMILY"/>
    <property type="match status" value="1"/>
</dbReference>
<dbReference type="EMBL" id="BAABCP010000001">
    <property type="protein sequence ID" value="GAA3924759.1"/>
    <property type="molecule type" value="Genomic_DNA"/>
</dbReference>
<dbReference type="Gene3D" id="3.30.420.40">
    <property type="match status" value="2"/>
</dbReference>
<evidence type="ECO:0000313" key="3">
    <source>
        <dbReference type="Proteomes" id="UP001501591"/>
    </source>
</evidence>
<dbReference type="SUPFAM" id="SSF53067">
    <property type="entry name" value="Actin-like ATPase domain"/>
    <property type="match status" value="1"/>
</dbReference>
<dbReference type="Proteomes" id="UP001501591">
    <property type="component" value="Unassembled WGS sequence"/>
</dbReference>
<gene>
    <name evidence="2" type="ORF">GCM10022383_00070</name>
</gene>
<accession>A0ABP7MJI1</accession>
<dbReference type="Pfam" id="PF00480">
    <property type="entry name" value="ROK"/>
    <property type="match status" value="1"/>
</dbReference>
<dbReference type="SUPFAM" id="SSF46785">
    <property type="entry name" value="Winged helix' DNA-binding domain"/>
    <property type="match status" value="1"/>
</dbReference>
<evidence type="ECO:0000256" key="1">
    <source>
        <dbReference type="ARBA" id="ARBA00006479"/>
    </source>
</evidence>
<dbReference type="Gene3D" id="1.10.10.10">
    <property type="entry name" value="Winged helix-like DNA-binding domain superfamily/Winged helix DNA-binding domain"/>
    <property type="match status" value="1"/>
</dbReference>
<dbReference type="InterPro" id="IPR000600">
    <property type="entry name" value="ROK"/>
</dbReference>
<keyword evidence="3" id="KW-1185">Reference proteome</keyword>
<reference evidence="3" key="1">
    <citation type="journal article" date="2019" name="Int. J. Syst. Evol. Microbiol.">
        <title>The Global Catalogue of Microorganisms (GCM) 10K type strain sequencing project: providing services to taxonomists for standard genome sequencing and annotation.</title>
        <authorList>
            <consortium name="The Broad Institute Genomics Platform"/>
            <consortium name="The Broad Institute Genome Sequencing Center for Infectious Disease"/>
            <person name="Wu L."/>
            <person name="Ma J."/>
        </authorList>
    </citation>
    <scope>NUCLEOTIDE SEQUENCE [LARGE SCALE GENOMIC DNA]</scope>
    <source>
        <strain evidence="3">JCM 17024</strain>
    </source>
</reference>
<name>A0ABP7MJI1_9MICO</name>